<evidence type="ECO:0000313" key="1">
    <source>
        <dbReference type="EMBL" id="CAH1188772.1"/>
    </source>
</evidence>
<gene>
    <name evidence="1" type="ORF">PHYEVI_LOCUS11826</name>
</gene>
<organism evidence="1 2">
    <name type="scientific">Phyllotreta striolata</name>
    <name type="common">Striped flea beetle</name>
    <name type="synonym">Crioceris striolata</name>
    <dbReference type="NCBI Taxonomy" id="444603"/>
    <lineage>
        <taxon>Eukaryota</taxon>
        <taxon>Metazoa</taxon>
        <taxon>Ecdysozoa</taxon>
        <taxon>Arthropoda</taxon>
        <taxon>Hexapoda</taxon>
        <taxon>Insecta</taxon>
        <taxon>Pterygota</taxon>
        <taxon>Neoptera</taxon>
        <taxon>Endopterygota</taxon>
        <taxon>Coleoptera</taxon>
        <taxon>Polyphaga</taxon>
        <taxon>Cucujiformia</taxon>
        <taxon>Chrysomeloidea</taxon>
        <taxon>Chrysomelidae</taxon>
        <taxon>Galerucinae</taxon>
        <taxon>Alticini</taxon>
        <taxon>Phyllotreta</taxon>
    </lineage>
</organism>
<comment type="caution">
    <text evidence="1">The sequence shown here is derived from an EMBL/GenBank/DDBJ whole genome shotgun (WGS) entry which is preliminary data.</text>
</comment>
<proteinExistence type="predicted"/>
<protein>
    <submittedName>
        <fullName evidence="1">Uncharacterized protein</fullName>
    </submittedName>
</protein>
<evidence type="ECO:0000313" key="2">
    <source>
        <dbReference type="Proteomes" id="UP001153712"/>
    </source>
</evidence>
<keyword evidence="2" id="KW-1185">Reference proteome</keyword>
<accession>A0A9P0E024</accession>
<sequence length="26" mass="2982">MGQPVWVTRKIAIASENIGHRTIQFE</sequence>
<dbReference type="Proteomes" id="UP001153712">
    <property type="component" value="Unassembled WGS sequence"/>
</dbReference>
<reference evidence="1" key="1">
    <citation type="submission" date="2022-01" db="EMBL/GenBank/DDBJ databases">
        <authorList>
            <person name="King R."/>
        </authorList>
    </citation>
    <scope>NUCLEOTIDE SEQUENCE</scope>
</reference>
<dbReference type="AlphaFoldDB" id="A0A9P0E024"/>
<dbReference type="EMBL" id="CAKJVH030000012">
    <property type="protein sequence ID" value="CAH1188772.1"/>
    <property type="molecule type" value="Genomic_DNA"/>
</dbReference>
<name>A0A9P0E024_PHYSR</name>